<evidence type="ECO:0000256" key="1">
    <source>
        <dbReference type="SAM" id="Phobius"/>
    </source>
</evidence>
<gene>
    <name evidence="2" type="ORF">L596_025817</name>
</gene>
<evidence type="ECO:0000313" key="3">
    <source>
        <dbReference type="Proteomes" id="UP000298663"/>
    </source>
</evidence>
<evidence type="ECO:0000313" key="2">
    <source>
        <dbReference type="EMBL" id="TKR65411.1"/>
    </source>
</evidence>
<reference evidence="2 3" key="2">
    <citation type="journal article" date="2019" name="G3 (Bethesda)">
        <title>Hybrid Assembly of the Genome of the Entomopathogenic Nematode Steinernema carpocapsae Identifies the X-Chromosome.</title>
        <authorList>
            <person name="Serra L."/>
            <person name="Macchietto M."/>
            <person name="Macias-Munoz A."/>
            <person name="McGill C.J."/>
            <person name="Rodriguez I.M."/>
            <person name="Rodriguez B."/>
            <person name="Murad R."/>
            <person name="Mortazavi A."/>
        </authorList>
    </citation>
    <scope>NUCLEOTIDE SEQUENCE [LARGE SCALE GENOMIC DNA]</scope>
    <source>
        <strain evidence="2 3">ALL</strain>
    </source>
</reference>
<keyword evidence="1" id="KW-0812">Transmembrane</keyword>
<sequence>MASGATLMSTQRKIAIREPRALSPKALVPKIRVIDQEQDYASIEYRVSSIGPFLGIEYRSIDYRVLKKASSIEYRVFLDAQLDTGSRCDQLTASNCCDKGQHDSAFTEAPRKASKNDFLRLENQKCQPSTKKERSSVKLDNRIEYRIKYRGKRGIAALIVRTGTQITANPCTHSTKHFARQQASIHLGEDIAACTRVIYGALDLFWQGWLIIFISIRGSIAVQIIIVSVRGLRHCCSYSSNLD</sequence>
<keyword evidence="3" id="KW-1185">Reference proteome</keyword>
<dbReference type="EMBL" id="AZBU02000009">
    <property type="protein sequence ID" value="TKR65411.1"/>
    <property type="molecule type" value="Genomic_DNA"/>
</dbReference>
<proteinExistence type="predicted"/>
<dbReference type="AlphaFoldDB" id="A0A4U5M8W4"/>
<keyword evidence="1" id="KW-0472">Membrane</keyword>
<dbReference type="Proteomes" id="UP000298663">
    <property type="component" value="Unassembled WGS sequence"/>
</dbReference>
<protein>
    <submittedName>
        <fullName evidence="2">Uncharacterized protein</fullName>
    </submittedName>
</protein>
<comment type="caution">
    <text evidence="2">The sequence shown here is derived from an EMBL/GenBank/DDBJ whole genome shotgun (WGS) entry which is preliminary data.</text>
</comment>
<reference evidence="2 3" key="1">
    <citation type="journal article" date="2015" name="Genome Biol.">
        <title>Comparative genomics of Steinernema reveals deeply conserved gene regulatory networks.</title>
        <authorList>
            <person name="Dillman A.R."/>
            <person name="Macchietto M."/>
            <person name="Porter C.F."/>
            <person name="Rogers A."/>
            <person name="Williams B."/>
            <person name="Antoshechkin I."/>
            <person name="Lee M.M."/>
            <person name="Goodwin Z."/>
            <person name="Lu X."/>
            <person name="Lewis E.E."/>
            <person name="Goodrich-Blair H."/>
            <person name="Stock S.P."/>
            <person name="Adams B.J."/>
            <person name="Sternberg P.W."/>
            <person name="Mortazavi A."/>
        </authorList>
    </citation>
    <scope>NUCLEOTIDE SEQUENCE [LARGE SCALE GENOMIC DNA]</scope>
    <source>
        <strain evidence="2 3">ALL</strain>
    </source>
</reference>
<feature type="transmembrane region" description="Helical" evidence="1">
    <location>
        <begin position="204"/>
        <end position="229"/>
    </location>
</feature>
<accession>A0A4U5M8W4</accession>
<keyword evidence="1" id="KW-1133">Transmembrane helix</keyword>
<organism evidence="2 3">
    <name type="scientific">Steinernema carpocapsae</name>
    <name type="common">Entomopathogenic nematode</name>
    <dbReference type="NCBI Taxonomy" id="34508"/>
    <lineage>
        <taxon>Eukaryota</taxon>
        <taxon>Metazoa</taxon>
        <taxon>Ecdysozoa</taxon>
        <taxon>Nematoda</taxon>
        <taxon>Chromadorea</taxon>
        <taxon>Rhabditida</taxon>
        <taxon>Tylenchina</taxon>
        <taxon>Panagrolaimomorpha</taxon>
        <taxon>Strongyloidoidea</taxon>
        <taxon>Steinernematidae</taxon>
        <taxon>Steinernema</taxon>
    </lineage>
</organism>
<name>A0A4U5M8W4_STECR</name>